<dbReference type="EMBL" id="JAOCZP010000010">
    <property type="protein sequence ID" value="MCT7378010.1"/>
    <property type="molecule type" value="Genomic_DNA"/>
</dbReference>
<keyword evidence="2" id="KW-1185">Reference proteome</keyword>
<reference evidence="1 2" key="1">
    <citation type="submission" date="2022-09" db="EMBL/GenBank/DDBJ databases">
        <title>Chelativorans salina sp. nov., a novel slightly halophilic bacterium isolated from a saline lake sediment enrichment.</title>
        <authorList>
            <person name="Gao L."/>
            <person name="Fang B.-Z."/>
            <person name="Li W.-J."/>
        </authorList>
    </citation>
    <scope>NUCLEOTIDE SEQUENCE [LARGE SCALE GENOMIC DNA]</scope>
    <source>
        <strain evidence="1 2">EGI FJ00035</strain>
    </source>
</reference>
<protein>
    <submittedName>
        <fullName evidence="1">Uncharacterized protein</fullName>
    </submittedName>
</protein>
<name>A0ABT2LU03_9HYPH</name>
<organism evidence="1 2">
    <name type="scientific">Chelativorans salis</name>
    <dbReference type="NCBI Taxonomy" id="2978478"/>
    <lineage>
        <taxon>Bacteria</taxon>
        <taxon>Pseudomonadati</taxon>
        <taxon>Pseudomonadota</taxon>
        <taxon>Alphaproteobacteria</taxon>
        <taxon>Hyphomicrobiales</taxon>
        <taxon>Phyllobacteriaceae</taxon>
        <taxon>Chelativorans</taxon>
    </lineage>
</organism>
<evidence type="ECO:0000313" key="2">
    <source>
        <dbReference type="Proteomes" id="UP001320831"/>
    </source>
</evidence>
<gene>
    <name evidence="1" type="ORF">N5A92_23610</name>
</gene>
<evidence type="ECO:0000313" key="1">
    <source>
        <dbReference type="EMBL" id="MCT7378010.1"/>
    </source>
</evidence>
<proteinExistence type="predicted"/>
<comment type="caution">
    <text evidence="1">The sequence shown here is derived from an EMBL/GenBank/DDBJ whole genome shotgun (WGS) entry which is preliminary data.</text>
</comment>
<dbReference type="RefSeq" id="WP_260906771.1">
    <property type="nucleotide sequence ID" value="NZ_JAOCZP010000010.1"/>
</dbReference>
<dbReference type="Proteomes" id="UP001320831">
    <property type="component" value="Unassembled WGS sequence"/>
</dbReference>
<sequence length="61" mass="6962">MQSDFAAARQLLERAQDELYGSDETSQKVRESLDLLIEAIATAEYRRPPAEIVPFPRKARL</sequence>
<accession>A0ABT2LU03</accession>